<evidence type="ECO:0000313" key="2">
    <source>
        <dbReference type="EMBL" id="RQW74792.1"/>
    </source>
</evidence>
<comment type="caution">
    <text evidence="2">The sequence shown here is derived from an EMBL/GenBank/DDBJ whole genome shotgun (WGS) entry which is preliminary data.</text>
</comment>
<feature type="transmembrane region" description="Helical" evidence="1">
    <location>
        <begin position="89"/>
        <end position="110"/>
    </location>
</feature>
<accession>A0A3N9UQH1</accession>
<name>A0A3N9UQH1_9BACI</name>
<evidence type="ECO:0000256" key="1">
    <source>
        <dbReference type="SAM" id="Phobius"/>
    </source>
</evidence>
<dbReference type="GO" id="GO:0005886">
    <property type="term" value="C:plasma membrane"/>
    <property type="evidence" value="ECO:0007669"/>
    <property type="project" value="TreeGrafter"/>
</dbReference>
<feature type="transmembrane region" description="Helical" evidence="1">
    <location>
        <begin position="9"/>
        <end position="39"/>
    </location>
</feature>
<proteinExistence type="predicted"/>
<gene>
    <name evidence="2" type="ORF">EBB45_09315</name>
</gene>
<keyword evidence="1" id="KW-1133">Transmembrane helix</keyword>
<reference evidence="2 3" key="1">
    <citation type="journal article" date="2013" name="J. Microbiol.">
        <title>Lysinibacillus chungkukjangi sp. nov., isolated from Chungkukjang, Korean fermented soybean food.</title>
        <authorList>
            <person name="Kim S.J."/>
            <person name="Jang Y.H."/>
            <person name="Hamada M."/>
            <person name="Ahn J.H."/>
            <person name="Weon H.Y."/>
            <person name="Suzuki K."/>
            <person name="Whang K.S."/>
            <person name="Kwon S.W."/>
        </authorList>
    </citation>
    <scope>NUCLEOTIDE SEQUENCE [LARGE SCALE GENOMIC DNA]</scope>
    <source>
        <strain evidence="2 3">MCCC 1A12701</strain>
    </source>
</reference>
<keyword evidence="3" id="KW-1185">Reference proteome</keyword>
<feature type="transmembrane region" description="Helical" evidence="1">
    <location>
        <begin position="116"/>
        <end position="137"/>
    </location>
</feature>
<dbReference type="PANTHER" id="PTHR34821:SF3">
    <property type="entry name" value="MEMBRANE PROTEIN"/>
    <property type="match status" value="1"/>
</dbReference>
<organism evidence="2 3">
    <name type="scientific">Lysinibacillus composti</name>
    <dbReference type="NCBI Taxonomy" id="720633"/>
    <lineage>
        <taxon>Bacteria</taxon>
        <taxon>Bacillati</taxon>
        <taxon>Bacillota</taxon>
        <taxon>Bacilli</taxon>
        <taxon>Bacillales</taxon>
        <taxon>Bacillaceae</taxon>
        <taxon>Lysinibacillus</taxon>
    </lineage>
</organism>
<protein>
    <submittedName>
        <fullName evidence="2">DMT family transporter</fullName>
    </submittedName>
</protein>
<dbReference type="EMBL" id="RRCT01000007">
    <property type="protein sequence ID" value="RQW74792.1"/>
    <property type="molecule type" value="Genomic_DNA"/>
</dbReference>
<feature type="transmembrane region" description="Helical" evidence="1">
    <location>
        <begin position="144"/>
        <end position="163"/>
    </location>
</feature>
<dbReference type="PANTHER" id="PTHR34821">
    <property type="entry name" value="INNER MEMBRANE PROTEIN YDCZ"/>
    <property type="match status" value="1"/>
</dbReference>
<dbReference type="AlphaFoldDB" id="A0A3N9UQH1"/>
<keyword evidence="1" id="KW-0472">Membrane</keyword>
<dbReference type="InterPro" id="IPR006750">
    <property type="entry name" value="YdcZ"/>
</dbReference>
<feature type="transmembrane region" description="Helical" evidence="1">
    <location>
        <begin position="51"/>
        <end position="74"/>
    </location>
</feature>
<evidence type="ECO:0000313" key="3">
    <source>
        <dbReference type="Proteomes" id="UP000274033"/>
    </source>
</evidence>
<dbReference type="Pfam" id="PF04657">
    <property type="entry name" value="DMT_YdcZ"/>
    <property type="match status" value="1"/>
</dbReference>
<dbReference type="Proteomes" id="UP000274033">
    <property type="component" value="Unassembled WGS sequence"/>
</dbReference>
<keyword evidence="1" id="KW-0812">Transmembrane</keyword>
<sequence length="164" mass="17459">MFKEWVSCLFVFILIILLEMRIKMIGILMAILTGFFIALQSVTNAAIGSGVSTWTTAMITQAVGATGALIIYLFSKKSHVNGFKKVKPLYLFGGSFGAIVVASSVIAVTLVGATVAISLTLIAQLGTVVIIEALGVFDVRKQPIAGMQWIGLTLMMIGVVFISL</sequence>